<comment type="function">
    <text evidence="22">Transmembrane reductase that uses ascorbate as an electron donor in the cytoplasm and transfers electrons across membranes to reduce iron cations Fe(3+) into Fe(2+) in the lumen of the late endosome and lysosome. Reduced iron can then be extruded from the late endosome and lysosome to the cytoplasm by divalent metal-specific transporters. It is therefore most probably involved in endosomal and lysosomal cellular iron homeostasis.</text>
</comment>
<evidence type="ECO:0000256" key="14">
    <source>
        <dbReference type="ARBA" id="ARBA00023004"/>
    </source>
</evidence>
<keyword evidence="17" id="KW-0458">Lysosome</keyword>
<evidence type="ECO:0000256" key="20">
    <source>
        <dbReference type="ARBA" id="ARBA00042550"/>
    </source>
</evidence>
<evidence type="ECO:0000256" key="8">
    <source>
        <dbReference type="ARBA" id="ARBA00022723"/>
    </source>
</evidence>
<keyword evidence="8" id="KW-0479">Metal-binding</keyword>
<feature type="transmembrane region" description="Helical" evidence="24">
    <location>
        <begin position="123"/>
        <end position="142"/>
    </location>
</feature>
<keyword evidence="7 24" id="KW-0812">Transmembrane</keyword>
<name>A0A3Q3E4S2_HIPCM</name>
<dbReference type="GeneTree" id="ENSGT00950000183197"/>
<keyword evidence="6" id="KW-0349">Heme</keyword>
<evidence type="ECO:0000256" key="4">
    <source>
        <dbReference type="ARBA" id="ARBA00011738"/>
    </source>
</evidence>
<reference evidence="26" key="1">
    <citation type="submission" date="2025-08" db="UniProtKB">
        <authorList>
            <consortium name="Ensembl"/>
        </authorList>
    </citation>
    <scope>IDENTIFICATION</scope>
</reference>
<evidence type="ECO:0000256" key="2">
    <source>
        <dbReference type="ARBA" id="ARBA00004107"/>
    </source>
</evidence>
<keyword evidence="5" id="KW-0813">Transport</keyword>
<keyword evidence="13" id="KW-0560">Oxidoreductase</keyword>
<dbReference type="GO" id="GO:0031902">
    <property type="term" value="C:late endosome membrane"/>
    <property type="evidence" value="ECO:0007669"/>
    <property type="project" value="UniProtKB-SubCell"/>
</dbReference>
<evidence type="ECO:0000256" key="21">
    <source>
        <dbReference type="ARBA" id="ARBA00042571"/>
    </source>
</evidence>
<comment type="cofactor">
    <cofactor evidence="1">
        <name>heme b</name>
        <dbReference type="ChEBI" id="CHEBI:60344"/>
    </cofactor>
</comment>
<keyword evidence="9" id="KW-0967">Endosome</keyword>
<evidence type="ECO:0000259" key="25">
    <source>
        <dbReference type="PROSITE" id="PS50939"/>
    </source>
</evidence>
<evidence type="ECO:0000256" key="11">
    <source>
        <dbReference type="ARBA" id="ARBA00022982"/>
    </source>
</evidence>
<dbReference type="SMART" id="SM00665">
    <property type="entry name" value="B561"/>
    <property type="match status" value="1"/>
</dbReference>
<evidence type="ECO:0000256" key="23">
    <source>
        <dbReference type="ARBA" id="ARBA00048457"/>
    </source>
</evidence>
<reference evidence="26" key="2">
    <citation type="submission" date="2025-09" db="UniProtKB">
        <authorList>
            <consortium name="Ensembl"/>
        </authorList>
    </citation>
    <scope>IDENTIFICATION</scope>
</reference>
<comment type="catalytic activity">
    <reaction evidence="23">
        <text>Fe(3+)(out) + L-ascorbate(in) = monodehydro-L-ascorbate radical(in) + Fe(2+)(out) + H(+)</text>
        <dbReference type="Rhea" id="RHEA:30403"/>
        <dbReference type="ChEBI" id="CHEBI:15378"/>
        <dbReference type="ChEBI" id="CHEBI:29033"/>
        <dbReference type="ChEBI" id="CHEBI:29034"/>
        <dbReference type="ChEBI" id="CHEBI:38290"/>
        <dbReference type="ChEBI" id="CHEBI:59513"/>
        <dbReference type="EC" id="7.2.1.3"/>
    </reaction>
    <physiologicalReaction direction="left-to-right" evidence="23">
        <dbReference type="Rhea" id="RHEA:30404"/>
    </physiologicalReaction>
</comment>
<dbReference type="InterPro" id="IPR006593">
    <property type="entry name" value="Cyt_b561/ferric_Rdtase_TM"/>
</dbReference>
<evidence type="ECO:0000256" key="22">
    <source>
        <dbReference type="ARBA" id="ARBA00046132"/>
    </source>
</evidence>
<evidence type="ECO:0000256" key="24">
    <source>
        <dbReference type="SAM" id="Phobius"/>
    </source>
</evidence>
<evidence type="ECO:0000256" key="15">
    <source>
        <dbReference type="ARBA" id="ARBA00023136"/>
    </source>
</evidence>
<proteinExistence type="predicted"/>
<evidence type="ECO:0000256" key="16">
    <source>
        <dbReference type="ARBA" id="ARBA00023180"/>
    </source>
</evidence>
<dbReference type="GO" id="GO:0005765">
    <property type="term" value="C:lysosomal membrane"/>
    <property type="evidence" value="ECO:0007669"/>
    <property type="project" value="UniProtKB-SubCell"/>
</dbReference>
<dbReference type="GO" id="GO:0046872">
    <property type="term" value="F:metal ion binding"/>
    <property type="evidence" value="ECO:0007669"/>
    <property type="project" value="UniProtKB-KW"/>
</dbReference>
<dbReference type="GO" id="GO:0140571">
    <property type="term" value="F:transmembrane ascorbate ferrireductase activity"/>
    <property type="evidence" value="ECO:0007669"/>
    <property type="project" value="UniProtKB-EC"/>
</dbReference>
<evidence type="ECO:0000256" key="13">
    <source>
        <dbReference type="ARBA" id="ARBA00023002"/>
    </source>
</evidence>
<evidence type="ECO:0000256" key="10">
    <source>
        <dbReference type="ARBA" id="ARBA00022967"/>
    </source>
</evidence>
<dbReference type="AlphaFoldDB" id="A0A3Q3E4S2"/>
<evidence type="ECO:0000256" key="19">
    <source>
        <dbReference type="ARBA" id="ARBA00040498"/>
    </source>
</evidence>
<dbReference type="Proteomes" id="UP000264820">
    <property type="component" value="Unplaced"/>
</dbReference>
<feature type="transmembrane region" description="Helical" evidence="24">
    <location>
        <begin position="163"/>
        <end position="187"/>
    </location>
</feature>
<evidence type="ECO:0000313" key="27">
    <source>
        <dbReference type="Proteomes" id="UP000264820"/>
    </source>
</evidence>
<dbReference type="OMA" id="VATFAFQ"/>
<dbReference type="Pfam" id="PF03188">
    <property type="entry name" value="Cytochrom_B561"/>
    <property type="match status" value="1"/>
</dbReference>
<dbReference type="InterPro" id="IPR043205">
    <property type="entry name" value="CYB561/CYBRD1-like"/>
</dbReference>
<organism evidence="26 27">
    <name type="scientific">Hippocampus comes</name>
    <name type="common">Tiger tail seahorse</name>
    <dbReference type="NCBI Taxonomy" id="109280"/>
    <lineage>
        <taxon>Eukaryota</taxon>
        <taxon>Metazoa</taxon>
        <taxon>Chordata</taxon>
        <taxon>Craniata</taxon>
        <taxon>Vertebrata</taxon>
        <taxon>Euteleostomi</taxon>
        <taxon>Actinopterygii</taxon>
        <taxon>Neopterygii</taxon>
        <taxon>Teleostei</taxon>
        <taxon>Neoteleostei</taxon>
        <taxon>Acanthomorphata</taxon>
        <taxon>Syngnathiaria</taxon>
        <taxon>Syngnathiformes</taxon>
        <taxon>Syngnathoidei</taxon>
        <taxon>Syngnathidae</taxon>
        <taxon>Hippocampus</taxon>
    </lineage>
</organism>
<dbReference type="PROSITE" id="PS50939">
    <property type="entry name" value="CYTOCHROME_B561"/>
    <property type="match status" value="1"/>
</dbReference>
<feature type="domain" description="Cytochrome b561" evidence="25">
    <location>
        <begin position="13"/>
        <end position="215"/>
    </location>
</feature>
<keyword evidence="16" id="KW-0325">Glycoprotein</keyword>
<keyword evidence="14" id="KW-0408">Iron</keyword>
<comment type="subcellular location">
    <subcellularLocation>
        <location evidence="2">Late endosome membrane</location>
        <topology evidence="2">Multi-pass membrane protein</topology>
    </subcellularLocation>
    <subcellularLocation>
        <location evidence="3">Lysosome membrane</location>
        <topology evidence="3">Multi-pass membrane protein</topology>
    </subcellularLocation>
</comment>
<comment type="subunit">
    <text evidence="4">Homodimer.</text>
</comment>
<feature type="transmembrane region" description="Helical" evidence="24">
    <location>
        <begin position="50"/>
        <end position="70"/>
    </location>
</feature>
<dbReference type="Gene3D" id="1.20.120.1770">
    <property type="match status" value="1"/>
</dbReference>
<feature type="transmembrane region" description="Helical" evidence="24">
    <location>
        <begin position="193"/>
        <end position="214"/>
    </location>
</feature>
<evidence type="ECO:0000256" key="5">
    <source>
        <dbReference type="ARBA" id="ARBA00022448"/>
    </source>
</evidence>
<protein>
    <recommendedName>
        <fullName evidence="19">Lysosomal membrane ascorbate-dependent ferrireductase CYB561A3</fullName>
        <ecNumber evidence="18">7.2.1.3</ecNumber>
    </recommendedName>
    <alternativeName>
        <fullName evidence="21">Cytochrome b ascorbate-dependent protein 3</fullName>
    </alternativeName>
    <alternativeName>
        <fullName evidence="20">Lysosomal cytochrome b</fullName>
    </alternativeName>
</protein>
<keyword evidence="10" id="KW-1278">Translocase</keyword>
<dbReference type="PANTHER" id="PTHR10106">
    <property type="entry name" value="CYTOCHROME B561-RELATED"/>
    <property type="match status" value="1"/>
</dbReference>
<feature type="transmembrane region" description="Helical" evidence="24">
    <location>
        <begin position="82"/>
        <end position="103"/>
    </location>
</feature>
<evidence type="ECO:0000256" key="12">
    <source>
        <dbReference type="ARBA" id="ARBA00022989"/>
    </source>
</evidence>
<evidence type="ECO:0000256" key="7">
    <source>
        <dbReference type="ARBA" id="ARBA00022692"/>
    </source>
</evidence>
<dbReference type="EC" id="7.2.1.3" evidence="18"/>
<evidence type="ECO:0000256" key="3">
    <source>
        <dbReference type="ARBA" id="ARBA00004155"/>
    </source>
</evidence>
<evidence type="ECO:0000256" key="18">
    <source>
        <dbReference type="ARBA" id="ARBA00024225"/>
    </source>
</evidence>
<keyword evidence="27" id="KW-1185">Reference proteome</keyword>
<dbReference type="PANTHER" id="PTHR10106:SF38">
    <property type="entry name" value="LYSOSOMAL MEMBRANE ASCORBATE-DEPENDENT FERRIREDUCTASE CYB561A3"/>
    <property type="match status" value="1"/>
</dbReference>
<keyword evidence="12 24" id="KW-1133">Transmembrane helix</keyword>
<feature type="transmembrane region" description="Helical" evidence="24">
    <location>
        <begin position="7"/>
        <end position="30"/>
    </location>
</feature>
<accession>A0A3Q3E4S2</accession>
<dbReference type="FunFam" id="1.20.120.1770:FF:000001">
    <property type="entry name" value="Cytochrome b reductase 1"/>
    <property type="match status" value="1"/>
</dbReference>
<sequence>MGASASFYMSWCVCINVGLLCVVMVVFWNWRWRGGFAWDGSEAQFSWHPVLMISGLLVLYGFAAVLFRVPWGWSQKKIAWKLVHAGLMLAALVLATVGLYAVFNVHSTLNIPSMYSLHSWVGMSAVVTFAWQWFLGLVGFLLPCSAQRLSHYLKGIHVWTGQAVLLLSLAACISGINEQLFFLFFFFSLPAEALFANMLGILIVAFSSLVFGILSKADWRRPNANTNDEAAPVRRIFSSLNVKENVKEN</sequence>
<dbReference type="Ensembl" id="ENSHCOT00000020901.1">
    <property type="protein sequence ID" value="ENSHCOP00000026091.1"/>
    <property type="gene ID" value="ENSHCOG00000016744.1"/>
</dbReference>
<evidence type="ECO:0000256" key="6">
    <source>
        <dbReference type="ARBA" id="ARBA00022617"/>
    </source>
</evidence>
<evidence type="ECO:0000256" key="17">
    <source>
        <dbReference type="ARBA" id="ARBA00023228"/>
    </source>
</evidence>
<keyword evidence="15 24" id="KW-0472">Membrane</keyword>
<evidence type="ECO:0000256" key="1">
    <source>
        <dbReference type="ARBA" id="ARBA00001970"/>
    </source>
</evidence>
<keyword evidence="11" id="KW-0249">Electron transport</keyword>
<evidence type="ECO:0000256" key="9">
    <source>
        <dbReference type="ARBA" id="ARBA00022753"/>
    </source>
</evidence>
<evidence type="ECO:0000313" key="26">
    <source>
        <dbReference type="Ensembl" id="ENSHCOP00000026091.1"/>
    </source>
</evidence>